<dbReference type="Proteomes" id="UP001172102">
    <property type="component" value="Unassembled WGS sequence"/>
</dbReference>
<sequence length="471" mass="52330">MNFDYDFSALPPTCPAPPTNETTETNTQPSFMTFGMGRPGSLAAGSHQCFKHYGQSVMVFSEPLLFSSQQQLTFESPHSPETEPAKAESRPFVDMEPSRFAANFDIGYQPFEPKIELNGQLNSDASTVVKHETQSAVKDKSVAIWYQPIMKPDSIASLEATVGNEPDTICELLEMLSHEPAVKAEPDSLADEVEMLRSANMTPPASESASLAAKNANKLRCAADYAVQHWTERIRNRYSTTADWTELCGFFDRNPSVSVDKVELAVSLLGTPMADHRGDKEICGFNFEEIQNACLELATSVEDEFIKRFHSSNVPALLSYAKEPARHELDAAKIYLLKVLTQGVEDYLVERNAADGWGAPMSPLRHSRSVQSRKGSTRAGTHKPKLARRKQLAKLPVEQLADSKRSHLRKELGLVDQTRTKTQNRTKTRANKNRAKASLSPPRTLSLQHATSSSKLNLQQKLSKLLENFSF</sequence>
<feature type="region of interest" description="Disordered" evidence="1">
    <location>
        <begin position="71"/>
        <end position="91"/>
    </location>
</feature>
<reference evidence="2" key="1">
    <citation type="submission" date="2023-06" db="EMBL/GenBank/DDBJ databases">
        <title>Genome-scale phylogeny and comparative genomics of the fungal order Sordariales.</title>
        <authorList>
            <consortium name="Lawrence Berkeley National Laboratory"/>
            <person name="Hensen N."/>
            <person name="Bonometti L."/>
            <person name="Westerberg I."/>
            <person name="Brannstrom I.O."/>
            <person name="Guillou S."/>
            <person name="Cros-Aarteil S."/>
            <person name="Calhoun S."/>
            <person name="Haridas S."/>
            <person name="Kuo A."/>
            <person name="Mondo S."/>
            <person name="Pangilinan J."/>
            <person name="Riley R."/>
            <person name="Labutti K."/>
            <person name="Andreopoulos B."/>
            <person name="Lipzen A."/>
            <person name="Chen C."/>
            <person name="Yanf M."/>
            <person name="Daum C."/>
            <person name="Ng V."/>
            <person name="Clum A."/>
            <person name="Steindorff A."/>
            <person name="Ohm R."/>
            <person name="Martin F."/>
            <person name="Silar P."/>
            <person name="Natvig D."/>
            <person name="Lalanne C."/>
            <person name="Gautier V."/>
            <person name="Ament-Velasquez S.L."/>
            <person name="Kruys A."/>
            <person name="Hutchinson M.I."/>
            <person name="Powell A.J."/>
            <person name="Barry K."/>
            <person name="Miller A.N."/>
            <person name="Grigoriev I.V."/>
            <person name="Debuchy R."/>
            <person name="Gladieux P."/>
            <person name="Thoren M.H."/>
            <person name="Johannesson H."/>
        </authorList>
    </citation>
    <scope>NUCLEOTIDE SEQUENCE</scope>
    <source>
        <strain evidence="2">SMH4607-1</strain>
    </source>
</reference>
<feature type="compositionally biased region" description="Polar residues" evidence="1">
    <location>
        <begin position="441"/>
        <end position="451"/>
    </location>
</feature>
<proteinExistence type="predicted"/>
<keyword evidence="3" id="KW-1185">Reference proteome</keyword>
<dbReference type="EMBL" id="JAUKUA010000001">
    <property type="protein sequence ID" value="KAK0732256.1"/>
    <property type="molecule type" value="Genomic_DNA"/>
</dbReference>
<evidence type="ECO:0000313" key="3">
    <source>
        <dbReference type="Proteomes" id="UP001172102"/>
    </source>
</evidence>
<organism evidence="2 3">
    <name type="scientific">Lasiosphaeris hirsuta</name>
    <dbReference type="NCBI Taxonomy" id="260670"/>
    <lineage>
        <taxon>Eukaryota</taxon>
        <taxon>Fungi</taxon>
        <taxon>Dikarya</taxon>
        <taxon>Ascomycota</taxon>
        <taxon>Pezizomycotina</taxon>
        <taxon>Sordariomycetes</taxon>
        <taxon>Sordariomycetidae</taxon>
        <taxon>Sordariales</taxon>
        <taxon>Lasiosphaeriaceae</taxon>
        <taxon>Lasiosphaeris</taxon>
    </lineage>
</organism>
<comment type="caution">
    <text evidence="2">The sequence shown here is derived from an EMBL/GenBank/DDBJ whole genome shotgun (WGS) entry which is preliminary data.</text>
</comment>
<name>A0AA40BDI6_9PEZI</name>
<feature type="compositionally biased region" description="Basic and acidic residues" evidence="1">
    <location>
        <begin position="78"/>
        <end position="91"/>
    </location>
</feature>
<feature type="region of interest" description="Disordered" evidence="1">
    <location>
        <begin position="358"/>
        <end position="452"/>
    </location>
</feature>
<evidence type="ECO:0000313" key="2">
    <source>
        <dbReference type="EMBL" id="KAK0732256.1"/>
    </source>
</evidence>
<dbReference type="AlphaFoldDB" id="A0AA40BDI6"/>
<protein>
    <submittedName>
        <fullName evidence="2">Uncharacterized protein</fullName>
    </submittedName>
</protein>
<feature type="compositionally biased region" description="Basic residues" evidence="1">
    <location>
        <begin position="380"/>
        <end position="392"/>
    </location>
</feature>
<accession>A0AA40BDI6</accession>
<gene>
    <name evidence="2" type="ORF">B0H67DRAFT_549856</name>
</gene>
<evidence type="ECO:0000256" key="1">
    <source>
        <dbReference type="SAM" id="MobiDB-lite"/>
    </source>
</evidence>
<feature type="compositionally biased region" description="Basic and acidic residues" evidence="1">
    <location>
        <begin position="401"/>
        <end position="413"/>
    </location>
</feature>
<feature type="compositionally biased region" description="Basic residues" evidence="1">
    <location>
        <begin position="422"/>
        <end position="435"/>
    </location>
</feature>